<dbReference type="FunFam" id="3.40.140.10:FF:000021">
    <property type="entry name" value="Deoxycytidylate deaminase"/>
    <property type="match status" value="1"/>
</dbReference>
<dbReference type="PANTHER" id="PTHR11086">
    <property type="entry name" value="DEOXYCYTIDYLATE DEAMINASE-RELATED"/>
    <property type="match status" value="1"/>
</dbReference>
<evidence type="ECO:0000256" key="9">
    <source>
        <dbReference type="ARBA" id="ARBA00041763"/>
    </source>
</evidence>
<evidence type="ECO:0000256" key="10">
    <source>
        <dbReference type="ARBA" id="ARBA00052978"/>
    </source>
</evidence>
<dbReference type="InterPro" id="IPR035105">
    <property type="entry name" value="Deoxycytidylate_deaminase_dom"/>
</dbReference>
<dbReference type="InterPro" id="IPR002125">
    <property type="entry name" value="CMP_dCMP_dom"/>
</dbReference>
<gene>
    <name evidence="13" type="ORF">DIABBA_LOCUS7265</name>
</gene>
<comment type="similarity">
    <text evidence="2">Belongs to the cytidine and deoxycytidylate deaminase family.</text>
</comment>
<dbReference type="GO" id="GO:0008270">
    <property type="term" value="F:zinc ion binding"/>
    <property type="evidence" value="ECO:0007669"/>
    <property type="project" value="InterPro"/>
</dbReference>
<dbReference type="OrthoDB" id="6710946at2759"/>
<sequence length="169" mass="19325">MAHRSNYLETDDEYFMEFACVAARRSKDPETQVGACIVNEDKVVVGIGYNHMPKESDEFSWERKKENPSNNKHMFVIHAEMAAIIKKTIADLHGCTIYVTLFPCNECAKVIVESGIKEVVYLSDAYAKKDYTKIAKGIFNTVRLRYRACGEKLPEPAHQEENSTKKRKL</sequence>
<evidence type="ECO:0000256" key="6">
    <source>
        <dbReference type="ARBA" id="ARBA00022833"/>
    </source>
</evidence>
<keyword evidence="5" id="KW-0378">Hydrolase</keyword>
<dbReference type="PROSITE" id="PS00903">
    <property type="entry name" value="CYT_DCMP_DEAMINASES_1"/>
    <property type="match status" value="1"/>
</dbReference>
<evidence type="ECO:0000256" key="8">
    <source>
        <dbReference type="ARBA" id="ARBA00038938"/>
    </source>
</evidence>
<reference evidence="13" key="1">
    <citation type="submission" date="2022-01" db="EMBL/GenBank/DDBJ databases">
        <authorList>
            <person name="King R."/>
        </authorList>
    </citation>
    <scope>NUCLEOTIDE SEQUENCE</scope>
</reference>
<comment type="cofactor">
    <cofactor evidence="1">
        <name>Zn(2+)</name>
        <dbReference type="ChEBI" id="CHEBI:29105"/>
    </cofactor>
</comment>
<dbReference type="EMBL" id="OU898279">
    <property type="protein sequence ID" value="CAG9833902.1"/>
    <property type="molecule type" value="Genomic_DNA"/>
</dbReference>
<keyword evidence="3" id="KW-0479">Metal-binding</keyword>
<dbReference type="InterPro" id="IPR016192">
    <property type="entry name" value="APOBEC/CMP_deaminase_Zn-bd"/>
</dbReference>
<keyword evidence="14" id="KW-1185">Reference proteome</keyword>
<dbReference type="AlphaFoldDB" id="A0A9N9T3Z4"/>
<dbReference type="PANTHER" id="PTHR11086:SF18">
    <property type="entry name" value="DEOXYCYTIDYLATE DEAMINASE"/>
    <property type="match status" value="1"/>
</dbReference>
<dbReference type="Proteomes" id="UP001153709">
    <property type="component" value="Chromosome 4"/>
</dbReference>
<evidence type="ECO:0000256" key="4">
    <source>
        <dbReference type="ARBA" id="ARBA00022727"/>
    </source>
</evidence>
<dbReference type="CDD" id="cd01286">
    <property type="entry name" value="deoxycytidylate_deaminase"/>
    <property type="match status" value="1"/>
</dbReference>
<dbReference type="Pfam" id="PF00383">
    <property type="entry name" value="dCMP_cyt_deam_1"/>
    <property type="match status" value="1"/>
</dbReference>
<evidence type="ECO:0000256" key="5">
    <source>
        <dbReference type="ARBA" id="ARBA00022801"/>
    </source>
</evidence>
<dbReference type="GO" id="GO:0009165">
    <property type="term" value="P:nucleotide biosynthetic process"/>
    <property type="evidence" value="ECO:0007669"/>
    <property type="project" value="UniProtKB-KW"/>
</dbReference>
<evidence type="ECO:0000313" key="13">
    <source>
        <dbReference type="EMBL" id="CAG9833902.1"/>
    </source>
</evidence>
<evidence type="ECO:0000256" key="2">
    <source>
        <dbReference type="ARBA" id="ARBA00006576"/>
    </source>
</evidence>
<dbReference type="PROSITE" id="PS51747">
    <property type="entry name" value="CYT_DCMP_DEAMINASES_2"/>
    <property type="match status" value="1"/>
</dbReference>
<dbReference type="EC" id="3.5.4.12" evidence="8"/>
<evidence type="ECO:0000256" key="11">
    <source>
        <dbReference type="ARBA" id="ARBA00071625"/>
    </source>
</evidence>
<protein>
    <recommendedName>
        <fullName evidence="11">Probable deoxycytidylate deaminase</fullName>
        <ecNumber evidence="8">3.5.4.12</ecNumber>
    </recommendedName>
    <alternativeName>
        <fullName evidence="9">dCMP deaminase</fullName>
    </alternativeName>
</protein>
<evidence type="ECO:0000256" key="3">
    <source>
        <dbReference type="ARBA" id="ARBA00022723"/>
    </source>
</evidence>
<comment type="function">
    <text evidence="7">Supplies the nucleotide substrate for thymidylate synthetase.</text>
</comment>
<evidence type="ECO:0000256" key="7">
    <source>
        <dbReference type="ARBA" id="ARBA00037036"/>
    </source>
</evidence>
<comment type="catalytic activity">
    <reaction evidence="10">
        <text>dCMP + H2O + H(+) = dUMP + NH4(+)</text>
        <dbReference type="Rhea" id="RHEA:22924"/>
        <dbReference type="ChEBI" id="CHEBI:15377"/>
        <dbReference type="ChEBI" id="CHEBI:15378"/>
        <dbReference type="ChEBI" id="CHEBI:28938"/>
        <dbReference type="ChEBI" id="CHEBI:57566"/>
        <dbReference type="ChEBI" id="CHEBI:246422"/>
        <dbReference type="EC" id="3.5.4.12"/>
    </reaction>
</comment>
<proteinExistence type="inferred from homology"/>
<evidence type="ECO:0000313" key="14">
    <source>
        <dbReference type="Proteomes" id="UP001153709"/>
    </source>
</evidence>
<accession>A0A9N9T3Z4</accession>
<keyword evidence="6" id="KW-0862">Zinc</keyword>
<keyword evidence="4" id="KW-0545">Nucleotide biosynthesis</keyword>
<evidence type="ECO:0000259" key="12">
    <source>
        <dbReference type="PROSITE" id="PS51747"/>
    </source>
</evidence>
<dbReference type="GO" id="GO:0005737">
    <property type="term" value="C:cytoplasm"/>
    <property type="evidence" value="ECO:0007669"/>
    <property type="project" value="TreeGrafter"/>
</dbReference>
<dbReference type="InterPro" id="IPR015517">
    <property type="entry name" value="dCMP_deaminase-rel"/>
</dbReference>
<dbReference type="GO" id="GO:0004132">
    <property type="term" value="F:dCMP deaminase activity"/>
    <property type="evidence" value="ECO:0007669"/>
    <property type="project" value="UniProtKB-EC"/>
</dbReference>
<dbReference type="InterPro" id="IPR016193">
    <property type="entry name" value="Cytidine_deaminase-like"/>
</dbReference>
<evidence type="ECO:0000256" key="1">
    <source>
        <dbReference type="ARBA" id="ARBA00001947"/>
    </source>
</evidence>
<feature type="domain" description="CMP/dCMP-type deaminase" evidence="12">
    <location>
        <begin position="10"/>
        <end position="160"/>
    </location>
</feature>
<dbReference type="Gene3D" id="3.40.140.10">
    <property type="entry name" value="Cytidine Deaminase, domain 2"/>
    <property type="match status" value="1"/>
</dbReference>
<organism evidence="13 14">
    <name type="scientific">Diabrotica balteata</name>
    <name type="common">Banded cucumber beetle</name>
    <dbReference type="NCBI Taxonomy" id="107213"/>
    <lineage>
        <taxon>Eukaryota</taxon>
        <taxon>Metazoa</taxon>
        <taxon>Ecdysozoa</taxon>
        <taxon>Arthropoda</taxon>
        <taxon>Hexapoda</taxon>
        <taxon>Insecta</taxon>
        <taxon>Pterygota</taxon>
        <taxon>Neoptera</taxon>
        <taxon>Endopterygota</taxon>
        <taxon>Coleoptera</taxon>
        <taxon>Polyphaga</taxon>
        <taxon>Cucujiformia</taxon>
        <taxon>Chrysomeloidea</taxon>
        <taxon>Chrysomelidae</taxon>
        <taxon>Galerucinae</taxon>
        <taxon>Diabroticina</taxon>
        <taxon>Diabroticites</taxon>
        <taxon>Diabrotica</taxon>
    </lineage>
</organism>
<dbReference type="SUPFAM" id="SSF53927">
    <property type="entry name" value="Cytidine deaminase-like"/>
    <property type="match status" value="1"/>
</dbReference>
<name>A0A9N9T3Z4_DIABA</name>